<dbReference type="EMBL" id="BLRX01000008">
    <property type="protein sequence ID" value="GFP24696.1"/>
    <property type="molecule type" value="Genomic_DNA"/>
</dbReference>
<comment type="function">
    <text evidence="2">Antitoxin component of a type II toxin-antitoxin (TA) system.</text>
</comment>
<organism evidence="3 5">
    <name type="scientific">Candidatus Hakubella thermalkaliphila</name>
    <dbReference type="NCBI Taxonomy" id="2754717"/>
    <lineage>
        <taxon>Bacteria</taxon>
        <taxon>Bacillati</taxon>
        <taxon>Actinomycetota</taxon>
        <taxon>Actinomycetota incertae sedis</taxon>
        <taxon>Candidatus Hakubellales</taxon>
        <taxon>Candidatus Hakubellaceae</taxon>
        <taxon>Candidatus Hakubella</taxon>
    </lineage>
</organism>
<comment type="similarity">
    <text evidence="1 2">Belongs to the phD/YefM antitoxin family.</text>
</comment>
<dbReference type="InterPro" id="IPR006442">
    <property type="entry name" value="Antitoxin_Phd/YefM"/>
</dbReference>
<evidence type="ECO:0000313" key="4">
    <source>
        <dbReference type="EMBL" id="GFP32124.1"/>
    </source>
</evidence>
<proteinExistence type="inferred from homology"/>
<evidence type="ECO:0000313" key="5">
    <source>
        <dbReference type="Proteomes" id="UP000543224"/>
    </source>
</evidence>
<evidence type="ECO:0000313" key="3">
    <source>
        <dbReference type="EMBL" id="GFP24696.1"/>
    </source>
</evidence>
<dbReference type="SUPFAM" id="SSF143120">
    <property type="entry name" value="YefM-like"/>
    <property type="match status" value="1"/>
</dbReference>
<protein>
    <recommendedName>
        <fullName evidence="2">Antitoxin</fullName>
    </recommendedName>
</protein>
<comment type="caution">
    <text evidence="3">The sequence shown here is derived from an EMBL/GenBank/DDBJ whole genome shotgun (WGS) entry which is preliminary data.</text>
</comment>
<reference evidence="5 6" key="1">
    <citation type="journal article" date="2020" name="Front. Microbiol.">
        <title>Single-cell genomics of novel Actinobacteria with the Wood-Ljungdahl pathway discovered in a serpentinizing system.</title>
        <authorList>
            <person name="Merino N."/>
            <person name="Kawai M."/>
            <person name="Boyd E.S."/>
            <person name="Colman D.R."/>
            <person name="McGlynn S.E."/>
            <person name="Nealson K.H."/>
            <person name="Kurokawa K."/>
            <person name="Hongoh Y."/>
        </authorList>
    </citation>
    <scope>NUCLEOTIDE SEQUENCE [LARGE SCALE GENOMIC DNA]</scope>
    <source>
        <strain evidence="3 5">S25</strain>
        <strain evidence="4 6">S42</strain>
    </source>
</reference>
<accession>A0A6V8P1Q1</accession>
<evidence type="ECO:0000256" key="2">
    <source>
        <dbReference type="RuleBase" id="RU362080"/>
    </source>
</evidence>
<dbReference type="Proteomes" id="UP000568877">
    <property type="component" value="Unassembled WGS sequence"/>
</dbReference>
<gene>
    <name evidence="3" type="ORF">HKBW3S25_00133</name>
    <name evidence="4" type="ORF">HKBW3S42_00429</name>
</gene>
<dbReference type="Pfam" id="PF02604">
    <property type="entry name" value="PhdYeFM_antitox"/>
    <property type="match status" value="1"/>
</dbReference>
<dbReference type="Gene3D" id="3.40.1620.10">
    <property type="entry name" value="YefM-like domain"/>
    <property type="match status" value="1"/>
</dbReference>
<dbReference type="AlphaFoldDB" id="A0A6V8P1Q1"/>
<name>A0A6V8P1Q1_9ACTN</name>
<dbReference type="EMBL" id="BLSA01000035">
    <property type="protein sequence ID" value="GFP32124.1"/>
    <property type="molecule type" value="Genomic_DNA"/>
</dbReference>
<dbReference type="NCBIfam" id="TIGR01552">
    <property type="entry name" value="phd_fam"/>
    <property type="match status" value="1"/>
</dbReference>
<evidence type="ECO:0000313" key="6">
    <source>
        <dbReference type="Proteomes" id="UP000568877"/>
    </source>
</evidence>
<dbReference type="InterPro" id="IPR036165">
    <property type="entry name" value="YefM-like_sf"/>
</dbReference>
<evidence type="ECO:0000256" key="1">
    <source>
        <dbReference type="ARBA" id="ARBA00009981"/>
    </source>
</evidence>
<sequence length="112" mass="13298">MPELNRKPMLKTIKATEARIHFGDVLKRAFKGEEHFIVERDGLQIAVIISMADYEKYRRALALENFRELNRELNKEMERPGISEEQLIKDMEKTKQEVFEEQYGQAIRRKTS</sequence>
<dbReference type="Proteomes" id="UP000543224">
    <property type="component" value="Unassembled WGS sequence"/>
</dbReference>